<evidence type="ECO:0000259" key="11">
    <source>
        <dbReference type="PROSITE" id="PS50198"/>
    </source>
</evidence>
<dbReference type="PANTHER" id="PTHR47245">
    <property type="entry name" value="PEPTIDYLPROLYL ISOMERASE"/>
    <property type="match status" value="1"/>
</dbReference>
<dbReference type="SUPFAM" id="SSF109998">
    <property type="entry name" value="Triger factor/SurA peptide-binding domain-like"/>
    <property type="match status" value="1"/>
</dbReference>
<evidence type="ECO:0000256" key="3">
    <source>
        <dbReference type="ARBA" id="ARBA00013194"/>
    </source>
</evidence>
<keyword evidence="13" id="KW-1185">Reference proteome</keyword>
<evidence type="ECO:0000256" key="2">
    <source>
        <dbReference type="ARBA" id="ARBA00007656"/>
    </source>
</evidence>
<dbReference type="EC" id="5.2.1.8" evidence="3"/>
<dbReference type="Gene3D" id="1.10.8.1040">
    <property type="match status" value="1"/>
</dbReference>
<dbReference type="Proteomes" id="UP001139104">
    <property type="component" value="Unassembled WGS sequence"/>
</dbReference>
<evidence type="ECO:0000313" key="12">
    <source>
        <dbReference type="EMBL" id="MCI4682123.1"/>
    </source>
</evidence>
<evidence type="ECO:0000313" key="13">
    <source>
        <dbReference type="Proteomes" id="UP001139104"/>
    </source>
</evidence>
<keyword evidence="5 8" id="KW-0697">Rotamase</keyword>
<name>A0ABS9Z392_9HYPH</name>
<gene>
    <name evidence="12" type="ORF">K2U94_04980</name>
</gene>
<evidence type="ECO:0000256" key="6">
    <source>
        <dbReference type="ARBA" id="ARBA00030642"/>
    </source>
</evidence>
<dbReference type="Pfam" id="PF00639">
    <property type="entry name" value="Rotamase"/>
    <property type="match status" value="1"/>
</dbReference>
<evidence type="ECO:0000256" key="7">
    <source>
        <dbReference type="ARBA" id="ARBA00031484"/>
    </source>
</evidence>
<dbReference type="GO" id="GO:0003755">
    <property type="term" value="F:peptidyl-prolyl cis-trans isomerase activity"/>
    <property type="evidence" value="ECO:0007669"/>
    <property type="project" value="UniProtKB-EC"/>
</dbReference>
<protein>
    <recommendedName>
        <fullName evidence="4">Parvulin-like PPIase</fullName>
        <ecNumber evidence="3">5.2.1.8</ecNumber>
    </recommendedName>
    <alternativeName>
        <fullName evidence="6">Peptidyl-prolyl cis-trans isomerase plp</fullName>
    </alternativeName>
    <alternativeName>
        <fullName evidence="7">Rotamase plp</fullName>
    </alternativeName>
</protein>
<dbReference type="InterPro" id="IPR027304">
    <property type="entry name" value="Trigger_fact/SurA_dom_sf"/>
</dbReference>
<keyword evidence="8 12" id="KW-0413">Isomerase</keyword>
<evidence type="ECO:0000256" key="5">
    <source>
        <dbReference type="ARBA" id="ARBA00023110"/>
    </source>
</evidence>
<organism evidence="12 13">
    <name type="scientific">Candidatus Rhodoblastus alkanivorans</name>
    <dbReference type="NCBI Taxonomy" id="2954117"/>
    <lineage>
        <taxon>Bacteria</taxon>
        <taxon>Pseudomonadati</taxon>
        <taxon>Pseudomonadota</taxon>
        <taxon>Alphaproteobacteria</taxon>
        <taxon>Hyphomicrobiales</taxon>
        <taxon>Rhodoblastaceae</taxon>
        <taxon>Rhodoblastus</taxon>
    </lineage>
</organism>
<dbReference type="PROSITE" id="PS50198">
    <property type="entry name" value="PPIC_PPIASE_2"/>
    <property type="match status" value="1"/>
</dbReference>
<feature type="domain" description="PpiC" evidence="11">
    <location>
        <begin position="146"/>
        <end position="234"/>
    </location>
</feature>
<proteinExistence type="inferred from homology"/>
<evidence type="ECO:0000256" key="10">
    <source>
        <dbReference type="SAM" id="SignalP"/>
    </source>
</evidence>
<dbReference type="InterPro" id="IPR046357">
    <property type="entry name" value="PPIase_dom_sf"/>
</dbReference>
<feature type="signal peptide" evidence="10">
    <location>
        <begin position="1"/>
        <end position="30"/>
    </location>
</feature>
<feature type="chain" id="PRO_5045366078" description="Parvulin-like PPIase" evidence="10">
    <location>
        <begin position="31"/>
        <end position="303"/>
    </location>
</feature>
<feature type="region of interest" description="Disordered" evidence="9">
    <location>
        <begin position="275"/>
        <end position="303"/>
    </location>
</feature>
<dbReference type="EMBL" id="JAIVFP010000001">
    <property type="protein sequence ID" value="MCI4682123.1"/>
    <property type="molecule type" value="Genomic_DNA"/>
</dbReference>
<reference evidence="12" key="1">
    <citation type="journal article" date="2022" name="ISME J.">
        <title>Identification of active gaseous-alkane degraders at natural gas seeps.</title>
        <authorList>
            <person name="Farhan Ul Haque M."/>
            <person name="Hernandez M."/>
            <person name="Crombie A.T."/>
            <person name="Murrell J.C."/>
        </authorList>
    </citation>
    <scope>NUCLEOTIDE SEQUENCE</scope>
    <source>
        <strain evidence="12">PC2</strain>
    </source>
</reference>
<keyword evidence="10" id="KW-0732">Signal</keyword>
<dbReference type="InterPro" id="IPR050245">
    <property type="entry name" value="PrsA_foldase"/>
</dbReference>
<feature type="compositionally biased region" description="Low complexity" evidence="9">
    <location>
        <begin position="277"/>
        <end position="303"/>
    </location>
</feature>
<evidence type="ECO:0000256" key="4">
    <source>
        <dbReference type="ARBA" id="ARBA00018370"/>
    </source>
</evidence>
<comment type="caution">
    <text evidence="12">The sequence shown here is derived from an EMBL/GenBank/DDBJ whole genome shotgun (WGS) entry which is preliminary data.</text>
</comment>
<dbReference type="Gene3D" id="3.10.50.40">
    <property type="match status" value="1"/>
</dbReference>
<dbReference type="PANTHER" id="PTHR47245:SF2">
    <property type="entry name" value="PEPTIDYL-PROLYL CIS-TRANS ISOMERASE HP_0175-RELATED"/>
    <property type="match status" value="1"/>
</dbReference>
<comment type="catalytic activity">
    <reaction evidence="1">
        <text>[protein]-peptidylproline (omega=180) = [protein]-peptidylproline (omega=0)</text>
        <dbReference type="Rhea" id="RHEA:16237"/>
        <dbReference type="Rhea" id="RHEA-COMP:10747"/>
        <dbReference type="Rhea" id="RHEA-COMP:10748"/>
        <dbReference type="ChEBI" id="CHEBI:83833"/>
        <dbReference type="ChEBI" id="CHEBI:83834"/>
        <dbReference type="EC" id="5.2.1.8"/>
    </reaction>
</comment>
<dbReference type="RefSeq" id="WP_243066154.1">
    <property type="nucleotide sequence ID" value="NZ_JAIVFK010000002.1"/>
</dbReference>
<sequence>MARFHSPLQGVRRAALALSLCVAAAAPAFAEAPSDPGKVLATVNGEPITAQDYAQAQEDVGSTLPRQMNDAARKKALMDYLIDLKLVTQKALADKLDQTPDFKQKMAYYREKLLMESYLGQIAKTSATEAALKTTYDEAAKAQKPEEEVHALHILVPTEKEAEDVEKRLKAGEDFGKLADQLSKDPGSKGGDLGWFTKDRMVPEFAEAAFKLQPGQISPPVKTQFGWHVIKVLAKREKPFPPMAQVRDQLEHFVAQRAQSQAILKLRDSAKITRTDAPPAAAAAKPEAAPAGAAAKTEAAPTK</sequence>
<evidence type="ECO:0000256" key="1">
    <source>
        <dbReference type="ARBA" id="ARBA00000971"/>
    </source>
</evidence>
<comment type="similarity">
    <text evidence="2">Belongs to the PpiC/parvulin rotamase family.</text>
</comment>
<dbReference type="InterPro" id="IPR000297">
    <property type="entry name" value="PPIase_PpiC"/>
</dbReference>
<evidence type="ECO:0000256" key="8">
    <source>
        <dbReference type="PROSITE-ProRule" id="PRU00278"/>
    </source>
</evidence>
<accession>A0ABS9Z392</accession>
<evidence type="ECO:0000256" key="9">
    <source>
        <dbReference type="SAM" id="MobiDB-lite"/>
    </source>
</evidence>
<dbReference type="SUPFAM" id="SSF54534">
    <property type="entry name" value="FKBP-like"/>
    <property type="match status" value="1"/>
</dbReference>